<dbReference type="Gene3D" id="2.10.70.10">
    <property type="entry name" value="Complement Module, domain 1"/>
    <property type="match status" value="1"/>
</dbReference>
<organism evidence="6 7">
    <name type="scientific">Potamilus streckersoni</name>
    <dbReference type="NCBI Taxonomy" id="2493646"/>
    <lineage>
        <taxon>Eukaryota</taxon>
        <taxon>Metazoa</taxon>
        <taxon>Spiralia</taxon>
        <taxon>Lophotrochozoa</taxon>
        <taxon>Mollusca</taxon>
        <taxon>Bivalvia</taxon>
        <taxon>Autobranchia</taxon>
        <taxon>Heteroconchia</taxon>
        <taxon>Palaeoheterodonta</taxon>
        <taxon>Unionida</taxon>
        <taxon>Unionoidea</taxon>
        <taxon>Unionidae</taxon>
        <taxon>Ambleminae</taxon>
        <taxon>Lampsilini</taxon>
        <taxon>Potamilus</taxon>
    </lineage>
</organism>
<reference evidence="6" key="2">
    <citation type="journal article" date="2021" name="Genome Biol. Evol.">
        <title>Developing a high-quality reference genome for a parasitic bivalve with doubly uniparental inheritance (Bivalvia: Unionida).</title>
        <authorList>
            <person name="Smith C.H."/>
        </authorList>
    </citation>
    <scope>NUCLEOTIDE SEQUENCE</scope>
    <source>
        <strain evidence="6">CHS0354</strain>
        <tissue evidence="6">Mantle</tissue>
    </source>
</reference>
<evidence type="ECO:0000256" key="1">
    <source>
        <dbReference type="ARBA" id="ARBA00023157"/>
    </source>
</evidence>
<dbReference type="SUPFAM" id="SSF57535">
    <property type="entry name" value="Complement control module/SCR domain"/>
    <property type="match status" value="1"/>
</dbReference>
<keyword evidence="1" id="KW-1015">Disulfide bond</keyword>
<feature type="signal peptide" evidence="4">
    <location>
        <begin position="1"/>
        <end position="23"/>
    </location>
</feature>
<evidence type="ECO:0000256" key="3">
    <source>
        <dbReference type="SAM" id="Phobius"/>
    </source>
</evidence>
<reference evidence="6" key="3">
    <citation type="submission" date="2023-05" db="EMBL/GenBank/DDBJ databases">
        <authorList>
            <person name="Smith C.H."/>
        </authorList>
    </citation>
    <scope>NUCLEOTIDE SEQUENCE</scope>
    <source>
        <strain evidence="6">CHS0354</strain>
        <tissue evidence="6">Mantle</tissue>
    </source>
</reference>
<gene>
    <name evidence="6" type="ORF">CHS0354_008366</name>
</gene>
<feature type="chain" id="PRO_5042233175" description="Sushi domain-containing protein" evidence="4">
    <location>
        <begin position="24"/>
        <end position="307"/>
    </location>
</feature>
<dbReference type="EMBL" id="JAEAOA010000557">
    <property type="protein sequence ID" value="KAK3577274.1"/>
    <property type="molecule type" value="Genomic_DNA"/>
</dbReference>
<feature type="domain" description="Sushi" evidence="5">
    <location>
        <begin position="83"/>
        <end position="126"/>
    </location>
</feature>
<dbReference type="InterPro" id="IPR035976">
    <property type="entry name" value="Sushi/SCR/CCP_sf"/>
</dbReference>
<evidence type="ECO:0000256" key="2">
    <source>
        <dbReference type="SAM" id="MobiDB-lite"/>
    </source>
</evidence>
<proteinExistence type="predicted"/>
<reference evidence="6" key="1">
    <citation type="journal article" date="2021" name="Genome Biol. Evol.">
        <title>A High-Quality Reference Genome for a Parasitic Bivalve with Doubly Uniparental Inheritance (Bivalvia: Unionida).</title>
        <authorList>
            <person name="Smith C.H."/>
        </authorList>
    </citation>
    <scope>NUCLEOTIDE SEQUENCE</scope>
    <source>
        <strain evidence="6">CHS0354</strain>
    </source>
</reference>
<protein>
    <recommendedName>
        <fullName evidence="5">Sushi domain-containing protein</fullName>
    </recommendedName>
</protein>
<evidence type="ECO:0000313" key="7">
    <source>
        <dbReference type="Proteomes" id="UP001195483"/>
    </source>
</evidence>
<evidence type="ECO:0000256" key="4">
    <source>
        <dbReference type="SAM" id="SignalP"/>
    </source>
</evidence>
<sequence>MMIPRNFIIFGMFLMCVITVTRAGLVNDTCHKVWIREDITKNAAKLICNDTATVYDPKSQNGTYLMKDSGNWEGEIFACLCSCQLPFDLKNGQILSKNRICHGETLNYSCDDGYKTNIEDNITCYDGLLMTVPDNLETQNINIFSRQKSLSDSFANKSDGKVFDLWVNESANWSIPDTELQKNQKVFQTLSKHETVLQYYMCRGKDCMLGCVSLSMGGHNCFSLGIRVLECKKKISETTTIVSSTQDWLSWFIPVIVVTCILVIIIFSIVAICRRYKKKGKETTDIDQHTEGLPLQEQASQEQSESV</sequence>
<name>A0AAE0VGN8_9BIVA</name>
<comment type="caution">
    <text evidence="6">The sequence shown here is derived from an EMBL/GenBank/DDBJ whole genome shotgun (WGS) entry which is preliminary data.</text>
</comment>
<keyword evidence="3" id="KW-0472">Membrane</keyword>
<evidence type="ECO:0000259" key="5">
    <source>
        <dbReference type="Pfam" id="PF00084"/>
    </source>
</evidence>
<dbReference type="AlphaFoldDB" id="A0AAE0VGN8"/>
<keyword evidence="3" id="KW-1133">Transmembrane helix</keyword>
<keyword evidence="4" id="KW-0732">Signal</keyword>
<feature type="compositionally biased region" description="Low complexity" evidence="2">
    <location>
        <begin position="296"/>
        <end position="307"/>
    </location>
</feature>
<dbReference type="CDD" id="cd00033">
    <property type="entry name" value="CCP"/>
    <property type="match status" value="1"/>
</dbReference>
<accession>A0AAE0VGN8</accession>
<keyword evidence="3" id="KW-0812">Transmembrane</keyword>
<dbReference type="Proteomes" id="UP001195483">
    <property type="component" value="Unassembled WGS sequence"/>
</dbReference>
<evidence type="ECO:0000313" key="6">
    <source>
        <dbReference type="EMBL" id="KAK3577274.1"/>
    </source>
</evidence>
<keyword evidence="7" id="KW-1185">Reference proteome</keyword>
<feature type="region of interest" description="Disordered" evidence="2">
    <location>
        <begin position="283"/>
        <end position="307"/>
    </location>
</feature>
<dbReference type="InterPro" id="IPR000436">
    <property type="entry name" value="Sushi_SCR_CCP_dom"/>
</dbReference>
<feature type="transmembrane region" description="Helical" evidence="3">
    <location>
        <begin position="248"/>
        <end position="273"/>
    </location>
</feature>
<dbReference type="Pfam" id="PF00084">
    <property type="entry name" value="Sushi"/>
    <property type="match status" value="1"/>
</dbReference>